<dbReference type="PANTHER" id="PTHR16943:SF8">
    <property type="entry name" value="2-METHYLCITRATE DEHYDRATASE"/>
    <property type="match status" value="1"/>
</dbReference>
<evidence type="ECO:0000259" key="2">
    <source>
        <dbReference type="Pfam" id="PF03972"/>
    </source>
</evidence>
<dbReference type="InterPro" id="IPR045337">
    <property type="entry name" value="MmgE_PrpD_C"/>
</dbReference>
<evidence type="ECO:0000313" key="5">
    <source>
        <dbReference type="EMBL" id="QOZ64243.1"/>
    </source>
</evidence>
<evidence type="ECO:0000313" key="6">
    <source>
        <dbReference type="Proteomes" id="UP000593880"/>
    </source>
</evidence>
<dbReference type="InterPro" id="IPR042183">
    <property type="entry name" value="MmgE/PrpD_sf_1"/>
</dbReference>
<organism evidence="4 7">
    <name type="scientific">Bradyrhizobium guangdongense</name>
    <dbReference type="NCBI Taxonomy" id="1325090"/>
    <lineage>
        <taxon>Bacteria</taxon>
        <taxon>Pseudomonadati</taxon>
        <taxon>Pseudomonadota</taxon>
        <taxon>Alphaproteobacteria</taxon>
        <taxon>Hyphomicrobiales</taxon>
        <taxon>Nitrobacteraceae</taxon>
        <taxon>Bradyrhizobium</taxon>
    </lineage>
</organism>
<dbReference type="Proteomes" id="UP000625079">
    <property type="component" value="Unassembled WGS sequence"/>
</dbReference>
<proteinExistence type="inferred from homology"/>
<dbReference type="AlphaFoldDB" id="A0A410VJ79"/>
<dbReference type="Pfam" id="PF19305">
    <property type="entry name" value="MmgE_PrpD_C"/>
    <property type="match status" value="1"/>
</dbReference>
<dbReference type="OrthoDB" id="9795089at2"/>
<dbReference type="Gene3D" id="1.10.4100.10">
    <property type="entry name" value="2-methylcitrate dehydratase PrpD"/>
    <property type="match status" value="1"/>
</dbReference>
<evidence type="ECO:0000313" key="7">
    <source>
        <dbReference type="Proteomes" id="UP000625079"/>
    </source>
</evidence>
<dbReference type="GO" id="GO:0016829">
    <property type="term" value="F:lyase activity"/>
    <property type="evidence" value="ECO:0007669"/>
    <property type="project" value="InterPro"/>
</dbReference>
<dbReference type="InterPro" id="IPR036148">
    <property type="entry name" value="MmgE/PrpD_sf"/>
</dbReference>
<gene>
    <name evidence="4" type="ORF">GCM10010987_45190</name>
    <name evidence="5" type="ORF">XH86_36115</name>
</gene>
<dbReference type="EMBL" id="CP030058">
    <property type="protein sequence ID" value="QOZ64243.1"/>
    <property type="molecule type" value="Genomic_DNA"/>
</dbReference>
<name>A0A410VJ79_9BRAD</name>
<dbReference type="SUPFAM" id="SSF103378">
    <property type="entry name" value="2-methylcitrate dehydratase PrpD"/>
    <property type="match status" value="1"/>
</dbReference>
<keyword evidence="6" id="KW-1185">Reference proteome</keyword>
<dbReference type="InterPro" id="IPR005656">
    <property type="entry name" value="MmgE_PrpD"/>
</dbReference>
<comment type="similarity">
    <text evidence="1">Belongs to the PrpD family.</text>
</comment>
<dbReference type="PANTHER" id="PTHR16943">
    <property type="entry name" value="2-METHYLCITRATE DEHYDRATASE-RELATED"/>
    <property type="match status" value="1"/>
</dbReference>
<keyword evidence="5" id="KW-0614">Plasmid</keyword>
<reference evidence="5 6" key="2">
    <citation type="submission" date="2018-06" db="EMBL/GenBank/DDBJ databases">
        <title>Comparative genomics of rhizobia nodulating Arachis hypogaea in China.</title>
        <authorList>
            <person name="Li Y."/>
        </authorList>
    </citation>
    <scope>NUCLEOTIDE SEQUENCE [LARGE SCALE GENOMIC DNA]</scope>
    <source>
        <strain evidence="5 6">CCBAU 51658</strain>
        <plasmid evidence="5 6">unnamed</plasmid>
    </source>
</reference>
<feature type="domain" description="MmgE/PrpD C-terminal" evidence="3">
    <location>
        <begin position="268"/>
        <end position="436"/>
    </location>
</feature>
<evidence type="ECO:0000259" key="3">
    <source>
        <dbReference type="Pfam" id="PF19305"/>
    </source>
</evidence>
<evidence type="ECO:0000313" key="4">
    <source>
        <dbReference type="EMBL" id="GGI27596.1"/>
    </source>
</evidence>
<dbReference type="RefSeq" id="WP_128929658.1">
    <property type="nucleotide sequence ID" value="NZ_BMHC01000010.1"/>
</dbReference>
<dbReference type="InterPro" id="IPR045336">
    <property type="entry name" value="MmgE_PrpD_N"/>
</dbReference>
<dbReference type="EMBL" id="BMHC01000010">
    <property type="protein sequence ID" value="GGI27596.1"/>
    <property type="molecule type" value="Genomic_DNA"/>
</dbReference>
<feature type="domain" description="MmgE/PrpD N-terminal" evidence="2">
    <location>
        <begin position="5"/>
        <end position="240"/>
    </location>
</feature>
<dbReference type="Gene3D" id="3.30.1330.120">
    <property type="entry name" value="2-methylcitrate dehydratase PrpD"/>
    <property type="match status" value="1"/>
</dbReference>
<reference evidence="4" key="3">
    <citation type="submission" date="2022-12" db="EMBL/GenBank/DDBJ databases">
        <authorList>
            <person name="Sun Q."/>
            <person name="Zhou Y."/>
        </authorList>
    </citation>
    <scope>NUCLEOTIDE SEQUENCE</scope>
    <source>
        <strain evidence="4">CGMCC 1.15034</strain>
    </source>
</reference>
<dbReference type="InterPro" id="IPR042188">
    <property type="entry name" value="MmgE/PrpD_sf_2"/>
</dbReference>
<dbReference type="Proteomes" id="UP000593880">
    <property type="component" value="Plasmid unnamed"/>
</dbReference>
<protein>
    <submittedName>
        <fullName evidence="4">2-methylcitrate dehydratase</fullName>
    </submittedName>
    <submittedName>
        <fullName evidence="5">MmgE/PrpD family protein</fullName>
    </submittedName>
</protein>
<evidence type="ECO:0000256" key="1">
    <source>
        <dbReference type="ARBA" id="ARBA00006174"/>
    </source>
</evidence>
<geneLocation type="plasmid" evidence="5 6">
    <name>unnamed</name>
</geneLocation>
<accession>A0A410VJ79</accession>
<dbReference type="Pfam" id="PF03972">
    <property type="entry name" value="MmgE_PrpD_N"/>
    <property type="match status" value="1"/>
</dbReference>
<sequence length="468" mass="50306">MTVIEHLAKWGSEAPFEHSRAARDVARHAVEDVIACIIAGSNDLGASNVRKMVYASDSAGPGTVVGEEKAVLPQLAALANGTAGHALDYDDTFLPGVNHASSVLVSALMALGEQAGSSGAELIDAYLVGLELQFAVGSGVMRSHYDFGWHSTSTIGCIGAAGACARLLKLDARRFAHALSLGTSMASGCKVQFGSMAKPLHAGLAAQHAIEAAQLAAAGVEGRLNALEGGMGFLELFGGKGPAGWGKNIEKLGAPMTAESRGLMFKRYPCCASTHRVLDAFFELRAQEKFEADEVESINTLIGYGNSRNLMYTNPVSEMEARFSMQYCMAVALVDGAPKLSHFTPQSVKQEKYRRLFGLTTVSCYDPAEEQKNVDLMRPHVITVKLKNGRSLERSRDLPVGTLKYPFSLDDRKAKFDDCCKSRLDKVSSDRLFEAINNIESEGHLSRFTGLLRFGAKANHAFRTSSFA</sequence>
<reference evidence="4" key="1">
    <citation type="journal article" date="2014" name="Int. J. Syst. Evol. Microbiol.">
        <title>Complete genome sequence of Corynebacterium casei LMG S-19264T (=DSM 44701T), isolated from a smear-ripened cheese.</title>
        <authorList>
            <consortium name="US DOE Joint Genome Institute (JGI-PGF)"/>
            <person name="Walter F."/>
            <person name="Albersmeier A."/>
            <person name="Kalinowski J."/>
            <person name="Ruckert C."/>
        </authorList>
    </citation>
    <scope>NUCLEOTIDE SEQUENCE</scope>
    <source>
        <strain evidence="4">CGMCC 1.15034</strain>
    </source>
</reference>